<dbReference type="GO" id="GO:0044528">
    <property type="term" value="P:regulation of mitochondrial mRNA stability"/>
    <property type="evidence" value="ECO:0007669"/>
    <property type="project" value="TreeGrafter"/>
</dbReference>
<organism evidence="1 2">
    <name type="scientific">Chlamydomonas eustigma</name>
    <dbReference type="NCBI Taxonomy" id="1157962"/>
    <lineage>
        <taxon>Eukaryota</taxon>
        <taxon>Viridiplantae</taxon>
        <taxon>Chlorophyta</taxon>
        <taxon>core chlorophytes</taxon>
        <taxon>Chlorophyceae</taxon>
        <taxon>CS clade</taxon>
        <taxon>Chlamydomonadales</taxon>
        <taxon>Chlamydomonadaceae</taxon>
        <taxon>Chlamydomonas</taxon>
    </lineage>
</organism>
<proteinExistence type="predicted"/>
<dbReference type="GO" id="GO:0000963">
    <property type="term" value="P:mitochondrial RNA processing"/>
    <property type="evidence" value="ECO:0007669"/>
    <property type="project" value="TreeGrafter"/>
</dbReference>
<accession>A0A250XIF5</accession>
<dbReference type="GO" id="GO:0005759">
    <property type="term" value="C:mitochondrial matrix"/>
    <property type="evidence" value="ECO:0007669"/>
    <property type="project" value="TreeGrafter"/>
</dbReference>
<dbReference type="OrthoDB" id="536437at2759"/>
<dbReference type="Proteomes" id="UP000232323">
    <property type="component" value="Unassembled WGS sequence"/>
</dbReference>
<name>A0A250XIF5_9CHLO</name>
<dbReference type="EMBL" id="BEGY01000086">
    <property type="protein sequence ID" value="GAX82823.1"/>
    <property type="molecule type" value="Genomic_DNA"/>
</dbReference>
<protein>
    <submittedName>
        <fullName evidence="1">Uncharacterized protein</fullName>
    </submittedName>
</protein>
<dbReference type="PANTHER" id="PTHR21228:SF40">
    <property type="entry name" value="LD45607P"/>
    <property type="match status" value="1"/>
</dbReference>
<dbReference type="PANTHER" id="PTHR21228">
    <property type="entry name" value="FAST LEU-RICH DOMAIN-CONTAINING"/>
    <property type="match status" value="1"/>
</dbReference>
<gene>
    <name evidence="1" type="ORF">CEUSTIGMA_g10249.t1</name>
</gene>
<keyword evidence="2" id="KW-1185">Reference proteome</keyword>
<sequence length="627" mass="69597">MHSTPNLRAGCHSSISTPRLRVHSTISIRCAVSNLAQSNIGTSVTSTSGRNSRVETTYGGILIHKLVSGSKDVDSVLFGLSPQECRRLTARLKQAATYSDVRRLLPAQHAEWIGVDTVCLTASLSALARVASKGAGGKGNRLSTPDKLEILKHVNLLIHLTKPRLAELDVQGLAAVAVSIAKLQQECMASDSTCTASCSYIDGTADDSHADSETELSGASLCALFNDLLHFSTFVLDRFSPQGLANLIWAVATVGYQPSGKWLTEYYRQVDSVLPQLQSRDVANILWSLCKSDLMPDIWLRDGLVERALDAIKESSGKQSGQDPATLIQCLARWYYLYNYRVPDEWLTEYLSIVQPSLGSYLPSDLVSLLHSCVVMNYQPSRPWMTDYYTNIMRSLKYEPPISYSDFQRLFWALSRVDYTPPLQWQRVFVNLSIPKVKHLKIRALSELIWTLACWSCRPSPEWLAVFFTVSHPQLRDAKPHHISCILSALQKLECAAPSPWLDEAMASFRNQKQDAKAHDLVTMLDTITTVCGDRVWLHRHTSTIKELANTAASKFAVYDAVMHTKLCMALAAANVCPASDWLSRQQAALLACIRGGDSVGQGLAQDLRGVYKEWDVEVEAELQHLL</sequence>
<dbReference type="GO" id="GO:0003723">
    <property type="term" value="F:RNA binding"/>
    <property type="evidence" value="ECO:0007669"/>
    <property type="project" value="TreeGrafter"/>
</dbReference>
<evidence type="ECO:0000313" key="2">
    <source>
        <dbReference type="Proteomes" id="UP000232323"/>
    </source>
</evidence>
<dbReference type="GO" id="GO:0009507">
    <property type="term" value="C:chloroplast"/>
    <property type="evidence" value="ECO:0007669"/>
    <property type="project" value="GOC"/>
</dbReference>
<reference evidence="1 2" key="1">
    <citation type="submission" date="2017-08" db="EMBL/GenBank/DDBJ databases">
        <title>Acidophilic green algal genome provides insights into adaptation to an acidic environment.</title>
        <authorList>
            <person name="Hirooka S."/>
            <person name="Hirose Y."/>
            <person name="Kanesaki Y."/>
            <person name="Higuchi S."/>
            <person name="Fujiwara T."/>
            <person name="Onuma R."/>
            <person name="Era A."/>
            <person name="Ohbayashi R."/>
            <person name="Uzuka A."/>
            <person name="Nozaki H."/>
            <person name="Yoshikawa H."/>
            <person name="Miyagishima S.Y."/>
        </authorList>
    </citation>
    <scope>NUCLEOTIDE SEQUENCE [LARGE SCALE GENOMIC DNA]</scope>
    <source>
        <strain evidence="1 2">NIES-2499</strain>
    </source>
</reference>
<dbReference type="InterPro" id="IPR050870">
    <property type="entry name" value="FAST_kinase"/>
</dbReference>
<evidence type="ECO:0000313" key="1">
    <source>
        <dbReference type="EMBL" id="GAX82823.1"/>
    </source>
</evidence>
<dbReference type="AlphaFoldDB" id="A0A250XIF5"/>
<dbReference type="GO" id="GO:0035770">
    <property type="term" value="C:ribonucleoprotein granule"/>
    <property type="evidence" value="ECO:0007669"/>
    <property type="project" value="TreeGrafter"/>
</dbReference>
<dbReference type="GO" id="GO:1901259">
    <property type="term" value="P:chloroplast rRNA processing"/>
    <property type="evidence" value="ECO:0007669"/>
    <property type="project" value="TreeGrafter"/>
</dbReference>
<comment type="caution">
    <text evidence="1">The sequence shown here is derived from an EMBL/GenBank/DDBJ whole genome shotgun (WGS) entry which is preliminary data.</text>
</comment>